<evidence type="ECO:0000259" key="2">
    <source>
        <dbReference type="Pfam" id="PF00144"/>
    </source>
</evidence>
<dbReference type="GO" id="GO:0016787">
    <property type="term" value="F:hydrolase activity"/>
    <property type="evidence" value="ECO:0007669"/>
    <property type="project" value="UniProtKB-KW"/>
</dbReference>
<evidence type="ECO:0000256" key="1">
    <source>
        <dbReference type="SAM" id="SignalP"/>
    </source>
</evidence>
<feature type="domain" description="Beta-lactamase-related" evidence="2">
    <location>
        <begin position="70"/>
        <end position="398"/>
    </location>
</feature>
<gene>
    <name evidence="4" type="ORF">O4213_06905</name>
</gene>
<dbReference type="InterPro" id="IPR001466">
    <property type="entry name" value="Beta-lactam-related"/>
</dbReference>
<dbReference type="Gene3D" id="2.40.128.600">
    <property type="match status" value="1"/>
</dbReference>
<organism evidence="4 5">
    <name type="scientific">Gordonia rubripertincta</name>
    <name type="common">Rhodococcus corallinus</name>
    <dbReference type="NCBI Taxonomy" id="36822"/>
    <lineage>
        <taxon>Bacteria</taxon>
        <taxon>Bacillati</taxon>
        <taxon>Actinomycetota</taxon>
        <taxon>Actinomycetes</taxon>
        <taxon>Mycobacteriales</taxon>
        <taxon>Gordoniaceae</taxon>
        <taxon>Gordonia</taxon>
    </lineage>
</organism>
<dbReference type="Pfam" id="PF11954">
    <property type="entry name" value="DUF3471"/>
    <property type="match status" value="1"/>
</dbReference>
<dbReference type="InterPro" id="IPR050491">
    <property type="entry name" value="AmpC-like"/>
</dbReference>
<accession>A0ABT4MRQ5</accession>
<dbReference type="InterPro" id="IPR012338">
    <property type="entry name" value="Beta-lactam/transpept-like"/>
</dbReference>
<dbReference type="Pfam" id="PF00144">
    <property type="entry name" value="Beta-lactamase"/>
    <property type="match status" value="1"/>
</dbReference>
<feature type="signal peptide" evidence="1">
    <location>
        <begin position="1"/>
        <end position="18"/>
    </location>
</feature>
<dbReference type="InterPro" id="IPR021860">
    <property type="entry name" value="Peptidase_S12_Pab87-rel_C"/>
</dbReference>
<protein>
    <submittedName>
        <fullName evidence="4">Serine hydrolase</fullName>
    </submittedName>
</protein>
<dbReference type="EMBL" id="JAPWIE010000002">
    <property type="protein sequence ID" value="MCZ4549704.1"/>
    <property type="molecule type" value="Genomic_DNA"/>
</dbReference>
<evidence type="ECO:0000259" key="3">
    <source>
        <dbReference type="Pfam" id="PF11954"/>
    </source>
</evidence>
<dbReference type="Gene3D" id="3.40.710.10">
    <property type="entry name" value="DD-peptidase/beta-lactamase superfamily"/>
    <property type="match status" value="1"/>
</dbReference>
<reference evidence="4" key="1">
    <citation type="submission" date="2022-12" db="EMBL/GenBank/DDBJ databases">
        <authorList>
            <person name="Krivoruchko A.V."/>
            <person name="Elkin A."/>
        </authorList>
    </citation>
    <scope>NUCLEOTIDE SEQUENCE</scope>
    <source>
        <strain evidence="4">IEGM 1388</strain>
    </source>
</reference>
<dbReference type="Proteomes" id="UP001067235">
    <property type="component" value="Unassembled WGS sequence"/>
</dbReference>
<dbReference type="SUPFAM" id="SSF56601">
    <property type="entry name" value="beta-lactamase/transpeptidase-like"/>
    <property type="match status" value="1"/>
</dbReference>
<dbReference type="PANTHER" id="PTHR46825:SF15">
    <property type="entry name" value="BETA-LACTAMASE-RELATED DOMAIN-CONTAINING PROTEIN"/>
    <property type="match status" value="1"/>
</dbReference>
<keyword evidence="4" id="KW-0378">Hydrolase</keyword>
<comment type="caution">
    <text evidence="4">The sequence shown here is derived from an EMBL/GenBank/DDBJ whole genome shotgun (WGS) entry which is preliminary data.</text>
</comment>
<dbReference type="PANTHER" id="PTHR46825">
    <property type="entry name" value="D-ALANYL-D-ALANINE-CARBOXYPEPTIDASE/ENDOPEPTIDASE AMPH"/>
    <property type="match status" value="1"/>
</dbReference>
<evidence type="ECO:0000313" key="5">
    <source>
        <dbReference type="Proteomes" id="UP001067235"/>
    </source>
</evidence>
<feature type="domain" description="Peptidase S12 Pab87-related C-terminal" evidence="3">
    <location>
        <begin position="434"/>
        <end position="492"/>
    </location>
</feature>
<name>A0ABT4MRQ5_GORRU</name>
<sequence length="531" mass="55827">MTSSITSRRLKVAITALAAVLVVSACGDDNESAAPQGDFSGPPPADSAVAVSDAQIKDAIDRVPELADGILSKTKIPGLAVAVVHNGEVAFAEGFGVKEVGKDNRVDADTVFQIASLSKSVGATVIAEQVGKGVVEWETPVRQNLPSFTMSDPWISDHVTIADMYTHRSGLPLHAGDILEDLGYGRQEILNKLAQEPIEVANFRVHDNYTNFGITAAAESVSAAAGTDWATLSQNSLYGPLGMTNTSSRFADYLGHTDRAIPHTLVGEKYEPRFQRDPDAQAPAGGVSSTVNDLAKWMNLVLAGGEHNGQPLVEKEPLVAAFTSEFVNGPGQNTEFRSGTSGFGVNVSTTSSGRVINSHSGAFNLGAATNYVMIPSLNVGIVALSNAGPIGAVEALTAEFVDLVQYGEITRDWVAAYAQLTAEPAEGELAGKQRPADAAPAGPLPQYVGTYANPYWGEATVAAMPDGNLQLTIGPDRVQYPLSPWSGDTWTFIPTGEMPNPGTVSQATFDGNTVVLEYFDDNGLGTFTKVG</sequence>
<proteinExistence type="predicted"/>
<dbReference type="RefSeq" id="WP_301570223.1">
    <property type="nucleotide sequence ID" value="NZ_JAPWIE010000002.1"/>
</dbReference>
<feature type="chain" id="PRO_5045682232" evidence="1">
    <location>
        <begin position="19"/>
        <end position="531"/>
    </location>
</feature>
<evidence type="ECO:0000313" key="4">
    <source>
        <dbReference type="EMBL" id="MCZ4549704.1"/>
    </source>
</evidence>
<keyword evidence="5" id="KW-1185">Reference proteome</keyword>
<keyword evidence="1" id="KW-0732">Signal</keyword>